<dbReference type="AlphaFoldDB" id="A0AAV2QQ41"/>
<reference evidence="2 3" key="1">
    <citation type="submission" date="2024-05" db="EMBL/GenBank/DDBJ databases">
        <authorList>
            <person name="Wallberg A."/>
        </authorList>
    </citation>
    <scope>NUCLEOTIDE SEQUENCE [LARGE SCALE GENOMIC DNA]</scope>
</reference>
<feature type="region of interest" description="Disordered" evidence="1">
    <location>
        <begin position="42"/>
        <end position="69"/>
    </location>
</feature>
<comment type="caution">
    <text evidence="2">The sequence shown here is derived from an EMBL/GenBank/DDBJ whole genome shotgun (WGS) entry which is preliminary data.</text>
</comment>
<keyword evidence="3" id="KW-1185">Reference proteome</keyword>
<accession>A0AAV2QQ41</accession>
<organism evidence="2 3">
    <name type="scientific">Meganyctiphanes norvegica</name>
    <name type="common">Northern krill</name>
    <name type="synonym">Thysanopoda norvegica</name>
    <dbReference type="NCBI Taxonomy" id="48144"/>
    <lineage>
        <taxon>Eukaryota</taxon>
        <taxon>Metazoa</taxon>
        <taxon>Ecdysozoa</taxon>
        <taxon>Arthropoda</taxon>
        <taxon>Crustacea</taxon>
        <taxon>Multicrustacea</taxon>
        <taxon>Malacostraca</taxon>
        <taxon>Eumalacostraca</taxon>
        <taxon>Eucarida</taxon>
        <taxon>Euphausiacea</taxon>
        <taxon>Euphausiidae</taxon>
        <taxon>Meganyctiphanes</taxon>
    </lineage>
</organism>
<evidence type="ECO:0000313" key="2">
    <source>
        <dbReference type="EMBL" id="CAL4090889.1"/>
    </source>
</evidence>
<gene>
    <name evidence="2" type="ORF">MNOR_LOCUS14140</name>
</gene>
<feature type="non-terminal residue" evidence="2">
    <location>
        <position position="406"/>
    </location>
</feature>
<feature type="compositionally biased region" description="Polar residues" evidence="1">
    <location>
        <begin position="60"/>
        <end position="69"/>
    </location>
</feature>
<proteinExistence type="predicted"/>
<dbReference type="EMBL" id="CAXKWB010008366">
    <property type="protein sequence ID" value="CAL4090889.1"/>
    <property type="molecule type" value="Genomic_DNA"/>
</dbReference>
<evidence type="ECO:0000313" key="3">
    <source>
        <dbReference type="Proteomes" id="UP001497623"/>
    </source>
</evidence>
<feature type="region of interest" description="Disordered" evidence="1">
    <location>
        <begin position="1"/>
        <end position="21"/>
    </location>
</feature>
<dbReference type="Proteomes" id="UP001497623">
    <property type="component" value="Unassembled WGS sequence"/>
</dbReference>
<protein>
    <submittedName>
        <fullName evidence="2">Uncharacterized protein</fullName>
    </submittedName>
</protein>
<name>A0AAV2QQ41_MEGNR</name>
<sequence>MMVSRNSGNMPEPLARGGGSEPVQIRVISELENSRPSLRGIQTGSAIFIQPRSETRNSEGRNSGRNSAIDNSITIEMGDENYLSDFAHLFDEMEEKVDKNKMDMERNFNYTKSVQEGCQLAFRAIFTSIKPGTFSEVDRIINSTEQGAHGWLKDIVSDVKEFKEATIEMAPTQNTYFTDTAEAWGSVTNNAGAARRENQNIDNGAARNRHEGSGAYHNIGNGAISAPERRPNIATGHNAGAEYSGVSTNNRFDALAIGTGAVPKTDRRSDRATAVDQDDVPRYGNLHDLIERKAAAVIDERMENIQRRNNLIFSNIPENSEEGDRAKVEEVLRVISCGSLVSEIVSTTRLGAVIVGKNRIIKVVFRNERSVEMILNEKQELMFNHFLHYVYINRDLCKEDRQREYQ</sequence>
<evidence type="ECO:0000256" key="1">
    <source>
        <dbReference type="SAM" id="MobiDB-lite"/>
    </source>
</evidence>